<dbReference type="Proteomes" id="UP000323824">
    <property type="component" value="Chromosome"/>
</dbReference>
<dbReference type="Gene3D" id="2.120.10.30">
    <property type="entry name" value="TolB, C-terminal domain"/>
    <property type="match status" value="1"/>
</dbReference>
<dbReference type="AlphaFoldDB" id="A0A5C1Q9R1"/>
<name>A0A5C1Q9R1_9SPIO</name>
<reference evidence="1 2" key="1">
    <citation type="submission" date="2019-02" db="EMBL/GenBank/DDBJ databases">
        <authorList>
            <person name="Fomenkov A."/>
            <person name="Dubinina G."/>
            <person name="Grabovich M."/>
            <person name="Vincze T."/>
            <person name="Roberts R.J."/>
        </authorList>
    </citation>
    <scope>NUCLEOTIDE SEQUENCE [LARGE SCALE GENOMIC DNA]</scope>
    <source>
        <strain evidence="1 2">P</strain>
    </source>
</reference>
<gene>
    <name evidence="1" type="ORF">EW093_05635</name>
</gene>
<dbReference type="KEGG" id="sper:EW093_05635"/>
<reference evidence="1 2" key="2">
    <citation type="submission" date="2019-09" db="EMBL/GenBank/DDBJ databases">
        <title>Complete Genome Sequence and Methylome Analysis of free living Spirochaetas.</title>
        <authorList>
            <person name="Leshcheva N."/>
            <person name="Mikheeva N."/>
        </authorList>
    </citation>
    <scope>NUCLEOTIDE SEQUENCE [LARGE SCALE GENOMIC DNA]</scope>
    <source>
        <strain evidence="1 2">P</strain>
    </source>
</reference>
<dbReference type="EMBL" id="CP035807">
    <property type="protein sequence ID" value="QEN04207.1"/>
    <property type="molecule type" value="Genomic_DNA"/>
</dbReference>
<accession>A0A5C1Q9R1</accession>
<dbReference type="RefSeq" id="WP_149567455.1">
    <property type="nucleotide sequence ID" value="NZ_CP035807.1"/>
</dbReference>
<dbReference type="SUPFAM" id="SSF101898">
    <property type="entry name" value="NHL repeat"/>
    <property type="match status" value="1"/>
</dbReference>
<proteinExistence type="predicted"/>
<keyword evidence="2" id="KW-1185">Reference proteome</keyword>
<evidence type="ECO:0000313" key="1">
    <source>
        <dbReference type="EMBL" id="QEN04207.1"/>
    </source>
</evidence>
<dbReference type="InterPro" id="IPR011042">
    <property type="entry name" value="6-blade_b-propeller_TolB-like"/>
</dbReference>
<protein>
    <submittedName>
        <fullName evidence="1">Uncharacterized protein</fullName>
    </submittedName>
</protein>
<sequence length="237" mass="27280">MNRFTTLLYVVLLTSFNLLSDTTIYWGNNRNKISIDISDEGIWSPLYFDVDQNSNIHIPDFFKGRVAIFTPEGELLKEIKIKEGISSRMNYFSLNSNNTYTTYDNYSLYLLDSNGGVIWTKEYGLGSIPNKIFSDEFGIYIAFNSNYYFNSYNEPANSTLEDLFESNSSQIIYKDETKTISVKNKKVEILDFENNVKNIAIPQNGILGTGYWVIYGEDHSLYSSIHNKKSLIIKKLD</sequence>
<organism evidence="1 2">
    <name type="scientific">Thiospirochaeta perfilievii</name>
    <dbReference type="NCBI Taxonomy" id="252967"/>
    <lineage>
        <taxon>Bacteria</taxon>
        <taxon>Pseudomonadati</taxon>
        <taxon>Spirochaetota</taxon>
        <taxon>Spirochaetia</taxon>
        <taxon>Spirochaetales</taxon>
        <taxon>Spirochaetaceae</taxon>
        <taxon>Thiospirochaeta</taxon>
    </lineage>
</organism>
<evidence type="ECO:0000313" key="2">
    <source>
        <dbReference type="Proteomes" id="UP000323824"/>
    </source>
</evidence>